<dbReference type="Proteomes" id="UP000530186">
    <property type="component" value="Unassembled WGS sequence"/>
</dbReference>
<evidence type="ECO:0000313" key="9">
    <source>
        <dbReference type="EMBL" id="MBA0017357.1"/>
    </source>
</evidence>
<dbReference type="InterPro" id="IPR000515">
    <property type="entry name" value="MetI-like"/>
</dbReference>
<keyword evidence="3" id="KW-1003">Cell membrane</keyword>
<dbReference type="PANTHER" id="PTHR43227">
    <property type="entry name" value="BLL4140 PROTEIN"/>
    <property type="match status" value="1"/>
</dbReference>
<keyword evidence="2 7" id="KW-0813">Transport</keyword>
<evidence type="ECO:0000256" key="3">
    <source>
        <dbReference type="ARBA" id="ARBA00022475"/>
    </source>
</evidence>
<dbReference type="GO" id="GO:0005886">
    <property type="term" value="C:plasma membrane"/>
    <property type="evidence" value="ECO:0007669"/>
    <property type="project" value="UniProtKB-SubCell"/>
</dbReference>
<evidence type="ECO:0000256" key="6">
    <source>
        <dbReference type="ARBA" id="ARBA00023136"/>
    </source>
</evidence>
<dbReference type="Gene3D" id="1.10.3720.10">
    <property type="entry name" value="MetI-like"/>
    <property type="match status" value="1"/>
</dbReference>
<dbReference type="InterPro" id="IPR035906">
    <property type="entry name" value="MetI-like_sf"/>
</dbReference>
<feature type="transmembrane region" description="Helical" evidence="7">
    <location>
        <begin position="118"/>
        <end position="142"/>
    </location>
</feature>
<feature type="transmembrane region" description="Helical" evidence="7">
    <location>
        <begin position="280"/>
        <end position="303"/>
    </location>
</feature>
<evidence type="ECO:0000256" key="4">
    <source>
        <dbReference type="ARBA" id="ARBA00022692"/>
    </source>
</evidence>
<comment type="subcellular location">
    <subcellularLocation>
        <location evidence="1 7">Cell membrane</location>
        <topology evidence="1 7">Multi-pass membrane protein</topology>
    </subcellularLocation>
</comment>
<evidence type="ECO:0000256" key="1">
    <source>
        <dbReference type="ARBA" id="ARBA00004651"/>
    </source>
</evidence>
<comment type="caution">
    <text evidence="9">The sequence shown here is derived from an EMBL/GenBank/DDBJ whole genome shotgun (WGS) entry which is preliminary data.</text>
</comment>
<dbReference type="GO" id="GO:0015833">
    <property type="term" value="P:peptide transport"/>
    <property type="evidence" value="ECO:0007669"/>
    <property type="project" value="UniProtKB-KW"/>
</dbReference>
<dbReference type="PROSITE" id="PS50928">
    <property type="entry name" value="ABC_TM1"/>
    <property type="match status" value="1"/>
</dbReference>
<evidence type="ECO:0000256" key="5">
    <source>
        <dbReference type="ARBA" id="ARBA00022989"/>
    </source>
</evidence>
<evidence type="ECO:0000313" key="10">
    <source>
        <dbReference type="Proteomes" id="UP000530186"/>
    </source>
</evidence>
<feature type="transmembrane region" description="Helical" evidence="7">
    <location>
        <begin position="85"/>
        <end position="106"/>
    </location>
</feature>
<evidence type="ECO:0000259" key="8">
    <source>
        <dbReference type="PROSITE" id="PS50928"/>
    </source>
</evidence>
<feature type="domain" description="ABC transmembrane type-1" evidence="8">
    <location>
        <begin position="81"/>
        <end position="299"/>
    </location>
</feature>
<keyword evidence="10" id="KW-1185">Reference proteome</keyword>
<feature type="transmembrane region" description="Helical" evidence="7">
    <location>
        <begin position="21"/>
        <end position="43"/>
    </location>
</feature>
<keyword evidence="5 7" id="KW-1133">Transmembrane helix</keyword>
<sequence>MQNFLSKLPFGKKRSLESYNNFGYVFLLPFFLAFLVFQLYPILYTIFLSFTDLHGFETTSNMVGFKNYLSIFNNDMFRKAVSNTFILWIINFIPQIGLALLLSAWFTNVKLRLKGTGFFKIIFYLPNIITAASVAVLFYALFSYPLGPMNLLLQNAHIVSKPIAFLRSEWGTRAIVSFIQFWMWYGQTTIVLVAGIMSIDESLFEAAIVDGANDNQVFRLITLPLLKPIVLYTLVTSLIGGLQMFDIPFLLTNGNPNNSTLTMTMYIYKQAFTGARNFNVAATASVLLLLISIVLSTVLFRLFRGSSKKGDK</sequence>
<protein>
    <submittedName>
        <fullName evidence="9">Sugar ABC transporter permease</fullName>
    </submittedName>
</protein>
<dbReference type="RefSeq" id="WP_180747461.1">
    <property type="nucleotide sequence ID" value="NZ_CBCRWQ010000022.1"/>
</dbReference>
<keyword evidence="6 7" id="KW-0472">Membrane</keyword>
<dbReference type="Pfam" id="PF00528">
    <property type="entry name" value="BPD_transp_1"/>
    <property type="match status" value="1"/>
</dbReference>
<evidence type="ECO:0000256" key="7">
    <source>
        <dbReference type="RuleBase" id="RU363032"/>
    </source>
</evidence>
<organism evidence="9 10">
    <name type="scientific">Pseudolactococcus laudensis</name>
    <dbReference type="NCBI Taxonomy" id="1494461"/>
    <lineage>
        <taxon>Bacteria</taxon>
        <taxon>Bacillati</taxon>
        <taxon>Bacillota</taxon>
        <taxon>Bacilli</taxon>
        <taxon>Lactobacillales</taxon>
        <taxon>Streptococcaceae</taxon>
        <taxon>Pseudolactococcus</taxon>
    </lineage>
</organism>
<dbReference type="EMBL" id="JACBNY010000021">
    <property type="protein sequence ID" value="MBA0017357.1"/>
    <property type="molecule type" value="Genomic_DNA"/>
</dbReference>
<keyword evidence="4 7" id="KW-0812">Transmembrane</keyword>
<dbReference type="InterPro" id="IPR050809">
    <property type="entry name" value="UgpAE/MalFG_permease"/>
</dbReference>
<dbReference type="GO" id="GO:0055085">
    <property type="term" value="P:transmembrane transport"/>
    <property type="evidence" value="ECO:0007669"/>
    <property type="project" value="InterPro"/>
</dbReference>
<gene>
    <name evidence="9" type="ORF">HZR21_09605</name>
</gene>
<dbReference type="GO" id="GO:0015031">
    <property type="term" value="P:protein transport"/>
    <property type="evidence" value="ECO:0007669"/>
    <property type="project" value="UniProtKB-KW"/>
</dbReference>
<dbReference type="SUPFAM" id="SSF160964">
    <property type="entry name" value="MalF N-terminal region-like"/>
    <property type="match status" value="1"/>
</dbReference>
<proteinExistence type="inferred from homology"/>
<dbReference type="SUPFAM" id="SSF161098">
    <property type="entry name" value="MetI-like"/>
    <property type="match status" value="1"/>
</dbReference>
<dbReference type="AlphaFoldDB" id="A0A7V8N2F4"/>
<comment type="similarity">
    <text evidence="7">Belongs to the binding-protein-dependent transport system permease family.</text>
</comment>
<dbReference type="PANTHER" id="PTHR43227:SF7">
    <property type="entry name" value="ARABINOOLIGOSACCHARIDES TRANSPORT SYSTEM PERMEASE PROTEIN ARAP"/>
    <property type="match status" value="1"/>
</dbReference>
<reference evidence="9 10" key="1">
    <citation type="submission" date="2020-07" db="EMBL/GenBank/DDBJ databases">
        <authorList>
            <person name="Hilgarth M."/>
            <person name="Werum V."/>
            <person name="Vogel R.F."/>
        </authorList>
    </citation>
    <scope>NUCLEOTIDE SEQUENCE [LARGE SCALE GENOMIC DNA]</scope>
    <source>
        <strain evidence="9 10">DSM 28961</strain>
    </source>
</reference>
<evidence type="ECO:0000256" key="2">
    <source>
        <dbReference type="ARBA" id="ARBA00022448"/>
    </source>
</evidence>
<name>A0A7V8N2F4_9LACT</name>
<accession>A0A7V8N2F4</accession>
<dbReference type="CDD" id="cd06261">
    <property type="entry name" value="TM_PBP2"/>
    <property type="match status" value="1"/>
</dbReference>
<feature type="transmembrane region" description="Helical" evidence="7">
    <location>
        <begin position="174"/>
        <end position="196"/>
    </location>
</feature>
<dbReference type="GeneID" id="303195773"/>